<dbReference type="AlphaFoldDB" id="A0AAD7CF33"/>
<evidence type="ECO:0000313" key="2">
    <source>
        <dbReference type="EMBL" id="KAJ7647245.1"/>
    </source>
</evidence>
<protein>
    <submittedName>
        <fullName evidence="2">Uncharacterized protein</fullName>
    </submittedName>
</protein>
<feature type="region of interest" description="Disordered" evidence="1">
    <location>
        <begin position="308"/>
        <end position="420"/>
    </location>
</feature>
<sequence>MAPKSKKAAAATGSACITDFFPRRTLSASQNVTPAKSQRPPDQEVISISSTQSHITVSSSASASKSIITVSDTSSFAPSASVDAMESISSRRCPVSKQTSKHASTSKVSTNTPAKRKIKVDDDSELDLLDSIPRSPPRRALAIASIQKPTPFSPKENLTHQLSQTTQTRKKPRLSSPEPRVPSPQPPTTSSEAGDLVPSSQSDEDELVCRGPPVDHEVVMQDVDKWRNDANSPVSLPSEGDVDMPDAAPNVSAVTPESSPEARQELLLLTPLRSQKQPSLVTTPVALTGASKAAQIIADIKAKAYANTLSSPDDSPLGELKELEDSSDEEDLFPTLLPKRDPFSSPLSPVPNPNRYALRDRGGPSIFASPSTSRRTRAPPPRGPVILTKNKEPPKKSVSDDPLGALLREKRRADKDGDRDLALRRAEEAIRAGPSLSYDTDEADLHEDIAANSDMSLNDEDRVRLLGAKQGKAVVGILQSDRATSEDAKGKQKVMGVPLWESGAEHMDVESSIPSLPDGVCEPRVLAQLKSSIDGGDLSRAALVLGVLGNLNLPHEVTSYLCELALSPRDTGLTLPAFHALSQIWGRSSTSAPAIPFRVVLSALVRLGAKHSVLDGTGWAVPDARSEAIQAHEREAALYRLTRLLALSVRSLTLYWLYSSLVWTPPVHRTSKEISPSQLTCFAAHLPRKPRYPWRRKLAYATE</sequence>
<feature type="region of interest" description="Disordered" evidence="1">
    <location>
        <begin position="86"/>
        <end position="264"/>
    </location>
</feature>
<evidence type="ECO:0000256" key="1">
    <source>
        <dbReference type="SAM" id="MobiDB-lite"/>
    </source>
</evidence>
<feature type="compositionally biased region" description="Basic and acidic residues" evidence="1">
    <location>
        <begin position="407"/>
        <end position="420"/>
    </location>
</feature>
<name>A0AAD7CF33_9AGAR</name>
<organism evidence="2 3">
    <name type="scientific">Roridomyces roridus</name>
    <dbReference type="NCBI Taxonomy" id="1738132"/>
    <lineage>
        <taxon>Eukaryota</taxon>
        <taxon>Fungi</taxon>
        <taxon>Dikarya</taxon>
        <taxon>Basidiomycota</taxon>
        <taxon>Agaricomycotina</taxon>
        <taxon>Agaricomycetes</taxon>
        <taxon>Agaricomycetidae</taxon>
        <taxon>Agaricales</taxon>
        <taxon>Marasmiineae</taxon>
        <taxon>Mycenaceae</taxon>
        <taxon>Roridomyces</taxon>
    </lineage>
</organism>
<keyword evidence="3" id="KW-1185">Reference proteome</keyword>
<feature type="compositionally biased region" description="Basic and acidic residues" evidence="1">
    <location>
        <begin position="213"/>
        <end position="228"/>
    </location>
</feature>
<evidence type="ECO:0000313" key="3">
    <source>
        <dbReference type="Proteomes" id="UP001221142"/>
    </source>
</evidence>
<feature type="compositionally biased region" description="Polar residues" evidence="1">
    <location>
        <begin position="96"/>
        <end position="113"/>
    </location>
</feature>
<dbReference type="EMBL" id="JARKIF010000002">
    <property type="protein sequence ID" value="KAJ7647245.1"/>
    <property type="molecule type" value="Genomic_DNA"/>
</dbReference>
<reference evidence="2" key="1">
    <citation type="submission" date="2023-03" db="EMBL/GenBank/DDBJ databases">
        <title>Massive genome expansion in bonnet fungi (Mycena s.s.) driven by repeated elements and novel gene families across ecological guilds.</title>
        <authorList>
            <consortium name="Lawrence Berkeley National Laboratory"/>
            <person name="Harder C.B."/>
            <person name="Miyauchi S."/>
            <person name="Viragh M."/>
            <person name="Kuo A."/>
            <person name="Thoen E."/>
            <person name="Andreopoulos B."/>
            <person name="Lu D."/>
            <person name="Skrede I."/>
            <person name="Drula E."/>
            <person name="Henrissat B."/>
            <person name="Morin E."/>
            <person name="Kohler A."/>
            <person name="Barry K."/>
            <person name="LaButti K."/>
            <person name="Morin E."/>
            <person name="Salamov A."/>
            <person name="Lipzen A."/>
            <person name="Mereny Z."/>
            <person name="Hegedus B."/>
            <person name="Baldrian P."/>
            <person name="Stursova M."/>
            <person name="Weitz H."/>
            <person name="Taylor A."/>
            <person name="Grigoriev I.V."/>
            <person name="Nagy L.G."/>
            <person name="Martin F."/>
            <person name="Kauserud H."/>
        </authorList>
    </citation>
    <scope>NUCLEOTIDE SEQUENCE</scope>
    <source>
        <strain evidence="2">9284</strain>
    </source>
</reference>
<proteinExistence type="predicted"/>
<comment type="caution">
    <text evidence="2">The sequence shown here is derived from an EMBL/GenBank/DDBJ whole genome shotgun (WGS) entry which is preliminary data.</text>
</comment>
<gene>
    <name evidence="2" type="ORF">FB45DRAFT_193605</name>
</gene>
<feature type="compositionally biased region" description="Basic and acidic residues" evidence="1">
    <location>
        <begin position="389"/>
        <end position="399"/>
    </location>
</feature>
<accession>A0AAD7CF33</accession>
<dbReference type="Proteomes" id="UP001221142">
    <property type="component" value="Unassembled WGS sequence"/>
</dbReference>